<protein>
    <submittedName>
        <fullName evidence="1">Uncharacterized protein</fullName>
    </submittedName>
</protein>
<proteinExistence type="predicted"/>
<keyword evidence="2" id="KW-1185">Reference proteome</keyword>
<organism evidence="1 2">
    <name type="scientific">Paspalum notatum var. saurae</name>
    <dbReference type="NCBI Taxonomy" id="547442"/>
    <lineage>
        <taxon>Eukaryota</taxon>
        <taxon>Viridiplantae</taxon>
        <taxon>Streptophyta</taxon>
        <taxon>Embryophyta</taxon>
        <taxon>Tracheophyta</taxon>
        <taxon>Spermatophyta</taxon>
        <taxon>Magnoliopsida</taxon>
        <taxon>Liliopsida</taxon>
        <taxon>Poales</taxon>
        <taxon>Poaceae</taxon>
        <taxon>PACMAD clade</taxon>
        <taxon>Panicoideae</taxon>
        <taxon>Andropogonodae</taxon>
        <taxon>Paspaleae</taxon>
        <taxon>Paspalinae</taxon>
        <taxon>Paspalum</taxon>
    </lineage>
</organism>
<accession>A0AAQ3WSE1</accession>
<name>A0AAQ3WSE1_PASNO</name>
<evidence type="ECO:0000313" key="2">
    <source>
        <dbReference type="Proteomes" id="UP001341281"/>
    </source>
</evidence>
<dbReference type="Proteomes" id="UP001341281">
    <property type="component" value="Chromosome 04"/>
</dbReference>
<dbReference type="AlphaFoldDB" id="A0AAQ3WSE1"/>
<reference evidence="1 2" key="1">
    <citation type="submission" date="2024-02" db="EMBL/GenBank/DDBJ databases">
        <title>High-quality chromosome-scale genome assembly of Pensacola bahiagrass (Paspalum notatum Flugge var. saurae).</title>
        <authorList>
            <person name="Vega J.M."/>
            <person name="Podio M."/>
            <person name="Orjuela J."/>
            <person name="Siena L.A."/>
            <person name="Pessino S.C."/>
            <person name="Combes M.C."/>
            <person name="Mariac C."/>
            <person name="Albertini E."/>
            <person name="Pupilli F."/>
            <person name="Ortiz J.P.A."/>
            <person name="Leblanc O."/>
        </authorList>
    </citation>
    <scope>NUCLEOTIDE SEQUENCE [LARGE SCALE GENOMIC DNA]</scope>
    <source>
        <strain evidence="1">R1</strain>
        <tissue evidence="1">Leaf</tissue>
    </source>
</reference>
<dbReference type="EMBL" id="CP144748">
    <property type="protein sequence ID" value="WVZ72312.1"/>
    <property type="molecule type" value="Genomic_DNA"/>
</dbReference>
<evidence type="ECO:0000313" key="1">
    <source>
        <dbReference type="EMBL" id="WVZ72312.1"/>
    </source>
</evidence>
<gene>
    <name evidence="1" type="ORF">U9M48_020794</name>
</gene>
<sequence>MPVRSPSAKAGLFHLTRWRQISAGAVEIKGHHTKNCMDFLKWLNKSSKDKVTFIDESLYLDLPTNTWWIDSGATVYVGRDSIRRGSCEEGKEALESPTDSKLKWTPSEIFL</sequence>